<dbReference type="RefSeq" id="WP_147270920.1">
    <property type="nucleotide sequence ID" value="NZ_QPHM01000001.1"/>
</dbReference>
<accession>A0A368NCN9</accession>
<name>A0A368NCN9_9EURY</name>
<proteinExistence type="predicted"/>
<dbReference type="OrthoDB" id="300378at2157"/>
<comment type="caution">
    <text evidence="1">The sequence shown here is derived from an EMBL/GenBank/DDBJ whole genome shotgun (WGS) entry which is preliminary data.</text>
</comment>
<evidence type="ECO:0000313" key="1">
    <source>
        <dbReference type="EMBL" id="RCU48332.1"/>
    </source>
</evidence>
<sequence length="68" mass="7114">MSLMDKVKELLAPDEAETVLYDYECQDCEKTITSSDEPETATCRNCGSSDLKEVGKMYAGGGGGGGAG</sequence>
<dbReference type="EMBL" id="QPHM01000001">
    <property type="protein sequence ID" value="RCU48332.1"/>
    <property type="molecule type" value="Genomic_DNA"/>
</dbReference>
<dbReference type="Proteomes" id="UP000252189">
    <property type="component" value="Unassembled WGS sequence"/>
</dbReference>
<evidence type="ECO:0000313" key="2">
    <source>
        <dbReference type="Proteomes" id="UP000252189"/>
    </source>
</evidence>
<keyword evidence="2" id="KW-1185">Reference proteome</keyword>
<gene>
    <name evidence="1" type="ORF">DU504_14080</name>
</gene>
<dbReference type="AlphaFoldDB" id="A0A368NCN9"/>
<reference evidence="1 2" key="1">
    <citation type="submission" date="2018-07" db="EMBL/GenBank/DDBJ databases">
        <title>Genome sequences of Haloplanus salinus JCM 18368T.</title>
        <authorList>
            <person name="Kim Y.B."/>
            <person name="Roh S.W."/>
        </authorList>
    </citation>
    <scope>NUCLEOTIDE SEQUENCE [LARGE SCALE GENOMIC DNA]</scope>
    <source>
        <strain evidence="1 2">JCM 18368</strain>
    </source>
</reference>
<organism evidence="1 2">
    <name type="scientific">Haloplanus salinus</name>
    <dbReference type="NCBI Taxonomy" id="1126245"/>
    <lineage>
        <taxon>Archaea</taxon>
        <taxon>Methanobacteriati</taxon>
        <taxon>Methanobacteriota</taxon>
        <taxon>Stenosarchaea group</taxon>
        <taxon>Halobacteria</taxon>
        <taxon>Halobacteriales</taxon>
        <taxon>Haloferacaceae</taxon>
        <taxon>Haloplanus</taxon>
    </lineage>
</organism>
<protein>
    <submittedName>
        <fullName evidence="1">Zinc ribbon domain-containing protein</fullName>
    </submittedName>
</protein>